<comment type="caution">
    <text evidence="5">The sequence shown here is derived from an EMBL/GenBank/DDBJ whole genome shotgun (WGS) entry which is preliminary data.</text>
</comment>
<evidence type="ECO:0000256" key="1">
    <source>
        <dbReference type="ARBA" id="ARBA00023015"/>
    </source>
</evidence>
<evidence type="ECO:0000313" key="5">
    <source>
        <dbReference type="EMBL" id="MFB6398418.1"/>
    </source>
</evidence>
<feature type="domain" description="HTH marR-type" evidence="4">
    <location>
        <begin position="5"/>
        <end position="141"/>
    </location>
</feature>
<evidence type="ECO:0000313" key="6">
    <source>
        <dbReference type="Proteomes" id="UP001582793"/>
    </source>
</evidence>
<dbReference type="Proteomes" id="UP001582793">
    <property type="component" value="Unassembled WGS sequence"/>
</dbReference>
<dbReference type="RefSeq" id="WP_375737195.1">
    <property type="nucleotide sequence ID" value="NZ_JBCGDC010000243.1"/>
</dbReference>
<sequence>MADRHNAALNLLLELVVVVNDDMTRSLARDGLTGSRAHVMWVLAQRGPTTQRDLAEALAVSPRTVTGLVDGLAATGFVTREPHPTDRRATLVTFTAHGTETAEALLRGQHEFADLLFAGMPDDRLDCLVAGFGELLDRLRAHDVDPVPAAGTGDIPTTTEEDR</sequence>
<dbReference type="InterPro" id="IPR036390">
    <property type="entry name" value="WH_DNA-bd_sf"/>
</dbReference>
<dbReference type="InterPro" id="IPR023187">
    <property type="entry name" value="Tscrpt_reg_MarR-type_CS"/>
</dbReference>
<proteinExistence type="predicted"/>
<dbReference type="PANTHER" id="PTHR33164:SF43">
    <property type="entry name" value="HTH-TYPE TRANSCRIPTIONAL REPRESSOR YETL"/>
    <property type="match status" value="1"/>
</dbReference>
<name>A0ABV5D615_9ACTN</name>
<protein>
    <submittedName>
        <fullName evidence="5">MarR family transcriptional regulator</fullName>
    </submittedName>
</protein>
<keyword evidence="6" id="KW-1185">Reference proteome</keyword>
<dbReference type="PANTHER" id="PTHR33164">
    <property type="entry name" value="TRANSCRIPTIONAL REGULATOR, MARR FAMILY"/>
    <property type="match status" value="1"/>
</dbReference>
<dbReference type="PRINTS" id="PR00598">
    <property type="entry name" value="HTHMARR"/>
</dbReference>
<dbReference type="InterPro" id="IPR000835">
    <property type="entry name" value="HTH_MarR-typ"/>
</dbReference>
<dbReference type="EMBL" id="JBCGDC010000243">
    <property type="protein sequence ID" value="MFB6398418.1"/>
    <property type="molecule type" value="Genomic_DNA"/>
</dbReference>
<dbReference type="Pfam" id="PF01047">
    <property type="entry name" value="MarR"/>
    <property type="match status" value="1"/>
</dbReference>
<accession>A0ABV5D615</accession>
<dbReference type="Gene3D" id="1.10.10.10">
    <property type="entry name" value="Winged helix-like DNA-binding domain superfamily/Winged helix DNA-binding domain"/>
    <property type="match status" value="1"/>
</dbReference>
<keyword evidence="1" id="KW-0805">Transcription regulation</keyword>
<dbReference type="PROSITE" id="PS50995">
    <property type="entry name" value="HTH_MARR_2"/>
    <property type="match status" value="1"/>
</dbReference>
<reference evidence="5 6" key="1">
    <citation type="submission" date="2024-04" db="EMBL/GenBank/DDBJ databases">
        <title>Polymorphospora sp. isolated from Baiyangdian Lake in Xiong'an New Area.</title>
        <authorList>
            <person name="Zhang X."/>
            <person name="Liu J."/>
        </authorList>
    </citation>
    <scope>NUCLEOTIDE SEQUENCE [LARGE SCALE GENOMIC DNA]</scope>
    <source>
        <strain evidence="5 6">2-325</strain>
    </source>
</reference>
<dbReference type="InterPro" id="IPR036388">
    <property type="entry name" value="WH-like_DNA-bd_sf"/>
</dbReference>
<dbReference type="InterPro" id="IPR039422">
    <property type="entry name" value="MarR/SlyA-like"/>
</dbReference>
<organism evidence="5 6">
    <name type="scientific">Polymorphospora lycopeni</name>
    <dbReference type="NCBI Taxonomy" id="3140240"/>
    <lineage>
        <taxon>Bacteria</taxon>
        <taxon>Bacillati</taxon>
        <taxon>Actinomycetota</taxon>
        <taxon>Actinomycetes</taxon>
        <taxon>Micromonosporales</taxon>
        <taxon>Micromonosporaceae</taxon>
        <taxon>Polymorphospora</taxon>
    </lineage>
</organism>
<dbReference type="SUPFAM" id="SSF46785">
    <property type="entry name" value="Winged helix' DNA-binding domain"/>
    <property type="match status" value="1"/>
</dbReference>
<dbReference type="SMART" id="SM00347">
    <property type="entry name" value="HTH_MARR"/>
    <property type="match status" value="1"/>
</dbReference>
<keyword evidence="3" id="KW-0804">Transcription</keyword>
<evidence type="ECO:0000256" key="3">
    <source>
        <dbReference type="ARBA" id="ARBA00023163"/>
    </source>
</evidence>
<evidence type="ECO:0000259" key="4">
    <source>
        <dbReference type="PROSITE" id="PS50995"/>
    </source>
</evidence>
<dbReference type="PROSITE" id="PS01117">
    <property type="entry name" value="HTH_MARR_1"/>
    <property type="match status" value="1"/>
</dbReference>
<gene>
    <name evidence="5" type="ORF">AAFH96_35895</name>
</gene>
<evidence type="ECO:0000256" key="2">
    <source>
        <dbReference type="ARBA" id="ARBA00023125"/>
    </source>
</evidence>
<keyword evidence="2" id="KW-0238">DNA-binding</keyword>